<evidence type="ECO:0000313" key="7">
    <source>
        <dbReference type="EMBL" id="CAB1443813.1"/>
    </source>
</evidence>
<keyword evidence="2 4" id="KW-0687">Ribonucleoprotein</keyword>
<feature type="signal peptide" evidence="6">
    <location>
        <begin position="1"/>
        <end position="24"/>
    </location>
</feature>
<keyword evidence="8" id="KW-1185">Reference proteome</keyword>
<protein>
    <recommendedName>
        <fullName evidence="4">60S ribosomal protein L41</fullName>
    </recommendedName>
</protein>
<reference evidence="7" key="1">
    <citation type="submission" date="2020-03" db="EMBL/GenBank/DDBJ databases">
        <authorList>
            <person name="Weist P."/>
        </authorList>
    </citation>
    <scope>NUCLEOTIDE SEQUENCE</scope>
</reference>
<evidence type="ECO:0000256" key="4">
    <source>
        <dbReference type="RuleBase" id="RU368055"/>
    </source>
</evidence>
<dbReference type="Proteomes" id="UP001153269">
    <property type="component" value="Unassembled WGS sequence"/>
</dbReference>
<evidence type="ECO:0000256" key="1">
    <source>
        <dbReference type="ARBA" id="ARBA00022980"/>
    </source>
</evidence>
<keyword evidence="6" id="KW-0732">Signal</keyword>
<evidence type="ECO:0000256" key="3">
    <source>
        <dbReference type="ARBA" id="ARBA00043969"/>
    </source>
</evidence>
<sequence length="115" mass="13072">MCLCLYVGLRRLLVLPGTTLPVRTAQVFYLRCVPGLEDDGEPPLSLVILARCLAGNQPSGPLREEGGGDPPLLDMRAKWRKKRMRRLKRKRRKMRQRSNLEVSGVQIDLMQRSSS</sequence>
<accession>A0A9N7V854</accession>
<organism evidence="7 8">
    <name type="scientific">Pleuronectes platessa</name>
    <name type="common">European plaice</name>
    <dbReference type="NCBI Taxonomy" id="8262"/>
    <lineage>
        <taxon>Eukaryota</taxon>
        <taxon>Metazoa</taxon>
        <taxon>Chordata</taxon>
        <taxon>Craniata</taxon>
        <taxon>Vertebrata</taxon>
        <taxon>Euteleostomi</taxon>
        <taxon>Actinopterygii</taxon>
        <taxon>Neopterygii</taxon>
        <taxon>Teleostei</taxon>
        <taxon>Neoteleostei</taxon>
        <taxon>Acanthomorphata</taxon>
        <taxon>Carangaria</taxon>
        <taxon>Pleuronectiformes</taxon>
        <taxon>Pleuronectoidei</taxon>
        <taxon>Pleuronectidae</taxon>
        <taxon>Pleuronectes</taxon>
    </lineage>
</organism>
<dbReference type="AlphaFoldDB" id="A0A9N7V854"/>
<dbReference type="InterPro" id="IPR007836">
    <property type="entry name" value="Ribosomal_eS32"/>
</dbReference>
<dbReference type="GO" id="GO:0005840">
    <property type="term" value="C:ribosome"/>
    <property type="evidence" value="ECO:0007669"/>
    <property type="project" value="UniProtKB-KW"/>
</dbReference>
<gene>
    <name evidence="7" type="ORF">PLEPLA_LOCUS31529</name>
</gene>
<comment type="similarity">
    <text evidence="3 4">Belongs to the eukaryotic ribosomal protein eS32 family.</text>
</comment>
<dbReference type="Pfam" id="PF05162">
    <property type="entry name" value="Ribosomal_L41"/>
    <property type="match status" value="1"/>
</dbReference>
<evidence type="ECO:0000256" key="2">
    <source>
        <dbReference type="ARBA" id="ARBA00023274"/>
    </source>
</evidence>
<proteinExistence type="inferred from homology"/>
<feature type="chain" id="PRO_5040389598" description="60S ribosomal protein L41" evidence="6">
    <location>
        <begin position="25"/>
        <end position="115"/>
    </location>
</feature>
<feature type="compositionally biased region" description="Basic residues" evidence="5">
    <location>
        <begin position="84"/>
        <end position="96"/>
    </location>
</feature>
<feature type="region of interest" description="Disordered" evidence="5">
    <location>
        <begin position="84"/>
        <end position="115"/>
    </location>
</feature>
<comment type="subunit">
    <text evidence="4">Component of the large ribosomal subunit.</text>
</comment>
<dbReference type="EMBL" id="CADEAL010003201">
    <property type="protein sequence ID" value="CAB1443813.1"/>
    <property type="molecule type" value="Genomic_DNA"/>
</dbReference>
<dbReference type="GO" id="GO:1990904">
    <property type="term" value="C:ribonucleoprotein complex"/>
    <property type="evidence" value="ECO:0007669"/>
    <property type="project" value="UniProtKB-KW"/>
</dbReference>
<evidence type="ECO:0000313" key="8">
    <source>
        <dbReference type="Proteomes" id="UP001153269"/>
    </source>
</evidence>
<evidence type="ECO:0000256" key="6">
    <source>
        <dbReference type="SAM" id="SignalP"/>
    </source>
</evidence>
<name>A0A9N7V854_PLEPL</name>
<comment type="caution">
    <text evidence="7">The sequence shown here is derived from an EMBL/GenBank/DDBJ whole genome shotgun (WGS) entry which is preliminary data.</text>
</comment>
<dbReference type="GO" id="GO:0003735">
    <property type="term" value="F:structural constituent of ribosome"/>
    <property type="evidence" value="ECO:0007669"/>
    <property type="project" value="UniProtKB-UniRule"/>
</dbReference>
<evidence type="ECO:0000256" key="5">
    <source>
        <dbReference type="SAM" id="MobiDB-lite"/>
    </source>
</evidence>
<keyword evidence="1 4" id="KW-0689">Ribosomal protein</keyword>
<dbReference type="GO" id="GO:0006412">
    <property type="term" value="P:translation"/>
    <property type="evidence" value="ECO:0007669"/>
    <property type="project" value="InterPro"/>
</dbReference>